<feature type="compositionally biased region" description="Polar residues" evidence="1">
    <location>
        <begin position="289"/>
        <end position="302"/>
    </location>
</feature>
<dbReference type="InterPro" id="IPR034113">
    <property type="entry name" value="SCP_GAPR1-like"/>
</dbReference>
<feature type="region of interest" description="Disordered" evidence="1">
    <location>
        <begin position="286"/>
        <end position="309"/>
    </location>
</feature>
<feature type="domain" description="SCP" evidence="2">
    <location>
        <begin position="347"/>
        <end position="492"/>
    </location>
</feature>
<dbReference type="GO" id="GO:0005576">
    <property type="term" value="C:extracellular region"/>
    <property type="evidence" value="ECO:0007669"/>
    <property type="project" value="InterPro"/>
</dbReference>
<dbReference type="Pfam" id="PF00188">
    <property type="entry name" value="CAP"/>
    <property type="match status" value="2"/>
</dbReference>
<dbReference type="Gene3D" id="3.40.33.10">
    <property type="entry name" value="CAP"/>
    <property type="match status" value="2"/>
</dbReference>
<dbReference type="InterPro" id="IPR035940">
    <property type="entry name" value="CAP_sf"/>
</dbReference>
<evidence type="ECO:0000256" key="1">
    <source>
        <dbReference type="SAM" id="MobiDB-lite"/>
    </source>
</evidence>
<reference evidence="3 4" key="1">
    <citation type="submission" date="2017-06" db="EMBL/GenBank/DDBJ databases">
        <title>A platform for efficient transgenesis in Macrostomum lignano, a flatworm model organism for stem cell research.</title>
        <authorList>
            <person name="Berezikov E."/>
        </authorList>
    </citation>
    <scope>NUCLEOTIDE SEQUENCE [LARGE SCALE GENOMIC DNA]</scope>
    <source>
        <strain evidence="3">DV1</strain>
        <tissue evidence="3">Whole organism</tissue>
    </source>
</reference>
<dbReference type="PANTHER" id="PTHR10334">
    <property type="entry name" value="CYSTEINE-RICH SECRETORY PROTEIN-RELATED"/>
    <property type="match status" value="1"/>
</dbReference>
<dbReference type="EMBL" id="NIVC01003399">
    <property type="protein sequence ID" value="PAA51576.1"/>
    <property type="molecule type" value="Genomic_DNA"/>
</dbReference>
<feature type="compositionally biased region" description="Low complexity" evidence="1">
    <location>
        <begin position="205"/>
        <end position="243"/>
    </location>
</feature>
<dbReference type="CDD" id="cd05382">
    <property type="entry name" value="CAP_GAPR1-like"/>
    <property type="match status" value="2"/>
</dbReference>
<keyword evidence="4" id="KW-1185">Reference proteome</keyword>
<name>A0A267DQZ0_9PLAT</name>
<evidence type="ECO:0000313" key="3">
    <source>
        <dbReference type="EMBL" id="PAA51576.1"/>
    </source>
</evidence>
<accession>A0A267DQZ0</accession>
<feature type="region of interest" description="Disordered" evidence="1">
    <location>
        <begin position="1"/>
        <end position="26"/>
    </location>
</feature>
<dbReference type="PRINTS" id="PR00837">
    <property type="entry name" value="V5TPXLIKE"/>
</dbReference>
<sequence>MSELEMEQQMEQQLEQQMEQQLEQQFEQQLEQRTNSAPIVVDEEFNEECLEAHNECRELHGCPPLELSEKLARSAQAWANHLASLGRLQHSTPNPRGSYGENIAMKMVQGSQEYRGSQCTAQWYSEIEMYDFNGGENQMNCGHFSQVVWKSTKEAGFGKAMAPDGKMFTVGQYSPPGNFMNKWRANIPAPLSGEIWVPTRDDIMGGQSSQQQQQPQQYIKQQPQQPQQYIKQQPQQPQQSVISQGGGQEPDPADPSDRPVGKATKTRIVNGEKTVTVTVTFARPDGSRYQLSKETTTSQDGGSQPARPDIGQEMIIQPTRFRRNFAAPPTVSGNDGGGEDDAELRETFADEVAKQHNELRRRHGAPELRRSKSLDRLAQSWAELLSQSGRLQHRPAEDFNDASVGQNIAKRPAEDTSGWDWRQAGRQLVLQWYGERHRFDFGRPDPGDICGGHFSQLVWCSSEDLGVGLAVDPDTGDQYAACFYRPGGNLAGQFADNVLPSYD</sequence>
<dbReference type="SMART" id="SM00198">
    <property type="entry name" value="SCP"/>
    <property type="match status" value="2"/>
</dbReference>
<dbReference type="STRING" id="282301.A0A267DQZ0"/>
<dbReference type="AlphaFoldDB" id="A0A267DQZ0"/>
<feature type="domain" description="SCP" evidence="2">
    <location>
        <begin position="44"/>
        <end position="181"/>
    </location>
</feature>
<protein>
    <recommendedName>
        <fullName evidence="2">SCP domain-containing protein</fullName>
    </recommendedName>
</protein>
<feature type="compositionally biased region" description="Low complexity" evidence="1">
    <location>
        <begin position="9"/>
        <end position="26"/>
    </location>
</feature>
<dbReference type="PROSITE" id="PS01009">
    <property type="entry name" value="CRISP_1"/>
    <property type="match status" value="2"/>
</dbReference>
<gene>
    <name evidence="3" type="ORF">BOX15_Mlig010086g3</name>
</gene>
<evidence type="ECO:0000313" key="4">
    <source>
        <dbReference type="Proteomes" id="UP000215902"/>
    </source>
</evidence>
<dbReference type="InterPro" id="IPR001283">
    <property type="entry name" value="CRISP-related"/>
</dbReference>
<dbReference type="OrthoDB" id="337038at2759"/>
<dbReference type="InterPro" id="IPR018244">
    <property type="entry name" value="Allrgn_V5/Tpx1_CS"/>
</dbReference>
<proteinExistence type="predicted"/>
<organism evidence="3 4">
    <name type="scientific">Macrostomum lignano</name>
    <dbReference type="NCBI Taxonomy" id="282301"/>
    <lineage>
        <taxon>Eukaryota</taxon>
        <taxon>Metazoa</taxon>
        <taxon>Spiralia</taxon>
        <taxon>Lophotrochozoa</taxon>
        <taxon>Platyhelminthes</taxon>
        <taxon>Rhabditophora</taxon>
        <taxon>Macrostomorpha</taxon>
        <taxon>Macrostomida</taxon>
        <taxon>Macrostomidae</taxon>
        <taxon>Macrostomum</taxon>
    </lineage>
</organism>
<evidence type="ECO:0000259" key="2">
    <source>
        <dbReference type="SMART" id="SM00198"/>
    </source>
</evidence>
<dbReference type="InterPro" id="IPR014044">
    <property type="entry name" value="CAP_dom"/>
</dbReference>
<dbReference type="Proteomes" id="UP000215902">
    <property type="component" value="Unassembled WGS sequence"/>
</dbReference>
<comment type="caution">
    <text evidence="3">The sequence shown here is derived from an EMBL/GenBank/DDBJ whole genome shotgun (WGS) entry which is preliminary data.</text>
</comment>
<feature type="region of interest" description="Disordered" evidence="1">
    <location>
        <begin position="199"/>
        <end position="269"/>
    </location>
</feature>
<dbReference type="SUPFAM" id="SSF55797">
    <property type="entry name" value="PR-1-like"/>
    <property type="match status" value="2"/>
</dbReference>
<dbReference type="FunFam" id="3.40.33.10:FF:000002">
    <property type="entry name" value="Golgi-associated plant pathogenesis-related protein 1"/>
    <property type="match status" value="1"/>
</dbReference>